<dbReference type="AlphaFoldDB" id="A0A6N2QWM6"/>
<name>A0A6N2QWM6_9BIFI</name>
<dbReference type="GO" id="GO:0005886">
    <property type="term" value="C:plasma membrane"/>
    <property type="evidence" value="ECO:0007669"/>
    <property type="project" value="UniProtKB-SubCell"/>
</dbReference>
<dbReference type="RefSeq" id="WP_129880106.1">
    <property type="nucleotide sequence ID" value="NZ_CACRSP010000001.1"/>
</dbReference>
<dbReference type="Gene3D" id="3.40.720.10">
    <property type="entry name" value="Alkaline Phosphatase, subunit A"/>
    <property type="match status" value="1"/>
</dbReference>
<keyword evidence="6 8" id="KW-0472">Membrane</keyword>
<dbReference type="EMBL" id="CACRSP010000001">
    <property type="protein sequence ID" value="VYS72588.1"/>
    <property type="molecule type" value="Genomic_DNA"/>
</dbReference>
<evidence type="ECO:0000256" key="5">
    <source>
        <dbReference type="ARBA" id="ARBA00022989"/>
    </source>
</evidence>
<evidence type="ECO:0000313" key="10">
    <source>
        <dbReference type="EMBL" id="KAB7460274.1"/>
    </source>
</evidence>
<dbReference type="EMBL" id="WDPD01000009">
    <property type="protein sequence ID" value="KAB7460274.1"/>
    <property type="molecule type" value="Genomic_DNA"/>
</dbReference>
<organism evidence="11">
    <name type="scientific">Bifidobacterium dentium</name>
    <dbReference type="NCBI Taxonomy" id="1689"/>
    <lineage>
        <taxon>Bacteria</taxon>
        <taxon>Bacillati</taxon>
        <taxon>Actinomycetota</taxon>
        <taxon>Actinomycetes</taxon>
        <taxon>Bifidobacteriales</taxon>
        <taxon>Bifidobacteriaceae</taxon>
        <taxon>Bifidobacterium</taxon>
    </lineage>
</organism>
<feature type="transmembrane region" description="Helical" evidence="8">
    <location>
        <begin position="234"/>
        <end position="254"/>
    </location>
</feature>
<comment type="subcellular location">
    <subcellularLocation>
        <location evidence="1">Cell membrane</location>
        <topology evidence="1">Multi-pass membrane protein</topology>
    </subcellularLocation>
</comment>
<evidence type="ECO:0000313" key="12">
    <source>
        <dbReference type="Proteomes" id="UP000429211"/>
    </source>
</evidence>
<dbReference type="InterPro" id="IPR000917">
    <property type="entry name" value="Sulfatase_N"/>
</dbReference>
<dbReference type="Proteomes" id="UP000429211">
    <property type="component" value="Unassembled WGS sequence"/>
</dbReference>
<dbReference type="InterPro" id="IPR017850">
    <property type="entry name" value="Alkaline_phosphatase_core_sf"/>
</dbReference>
<evidence type="ECO:0000256" key="4">
    <source>
        <dbReference type="ARBA" id="ARBA00022692"/>
    </source>
</evidence>
<dbReference type="GO" id="GO:0016787">
    <property type="term" value="F:hydrolase activity"/>
    <property type="evidence" value="ECO:0007669"/>
    <property type="project" value="UniProtKB-KW"/>
</dbReference>
<evidence type="ECO:0000256" key="7">
    <source>
        <dbReference type="SAM" id="MobiDB-lite"/>
    </source>
</evidence>
<feature type="transmembrane region" description="Helical" evidence="8">
    <location>
        <begin position="318"/>
        <end position="335"/>
    </location>
</feature>
<reference evidence="10 12" key="1">
    <citation type="journal article" date="2019" name="Nat. Med.">
        <title>A library of human gut bacterial isolates paired with longitudinal multiomics data enables mechanistic microbiome research.</title>
        <authorList>
            <person name="Poyet M."/>
            <person name="Groussin M."/>
            <person name="Gibbons S.M."/>
            <person name="Avila-Pacheco J."/>
            <person name="Jiang X."/>
            <person name="Kearney S.M."/>
            <person name="Perrotta A.R."/>
            <person name="Berdy B."/>
            <person name="Zhao S."/>
            <person name="Lieberman T.D."/>
            <person name="Swanson P.K."/>
            <person name="Smith M."/>
            <person name="Roesemann S."/>
            <person name="Alexander J.E."/>
            <person name="Rich S.A."/>
            <person name="Livny J."/>
            <person name="Vlamakis H."/>
            <person name="Clish C."/>
            <person name="Bullock K."/>
            <person name="Deik A."/>
            <person name="Scott J."/>
            <person name="Pierce K.A."/>
            <person name="Xavier R.J."/>
            <person name="Alm E.J."/>
        </authorList>
    </citation>
    <scope>NUCLEOTIDE SEQUENCE [LARGE SCALE GENOMIC DNA]</scope>
    <source>
        <strain evidence="10 12">BIOML-A2</strain>
    </source>
</reference>
<keyword evidence="3" id="KW-1003">Cell membrane</keyword>
<evidence type="ECO:0000256" key="8">
    <source>
        <dbReference type="SAM" id="Phobius"/>
    </source>
</evidence>
<comment type="pathway">
    <text evidence="2">Cell wall biogenesis; lipoteichoic acid biosynthesis.</text>
</comment>
<evidence type="ECO:0000256" key="1">
    <source>
        <dbReference type="ARBA" id="ARBA00004651"/>
    </source>
</evidence>
<dbReference type="InterPro" id="IPR050448">
    <property type="entry name" value="OpgB/LTA_synthase_biosynth"/>
</dbReference>
<keyword evidence="10" id="KW-0808">Transferase</keyword>
<evidence type="ECO:0000256" key="3">
    <source>
        <dbReference type="ARBA" id="ARBA00022475"/>
    </source>
</evidence>
<dbReference type="SUPFAM" id="SSF53649">
    <property type="entry name" value="Alkaline phosphatase-like"/>
    <property type="match status" value="1"/>
</dbReference>
<sequence length="909" mass="101348">MQNILTNGHSKDLPYLQPVASSKRLGSVIGKTHPLSAPSSPAVGQRMNISLFSTRNAFQPANASTDQPREQSLFVSKRVIHSSATQCKGPRRKATQRRHSTPRNATRYSLYTQGMQSSVRPAKHNVRAVGAPTQTSTPTSVRTQPASTAISAASGPLVTTGKAEELAVITVRKVHAAARSVHQAAQRTAATVCHAAAKVHDRWRAFTNLKPVRKFIDIAKMLYGLWRKRMKFSYAFYTVVFMLLTSAEVIFLQWGMCSEPEYADDAQIDNTTKIMQSVAGQLTKFVSQMWLEQKYVFLINFVGLGLVYLALIFITNRFWIATIIFGTVMTAYGVANSIKVQLRNEPIIPADLTFVSGGDTGSIMSFIPKASEALVNGAIQVLLWFLLICVILFVFDGRRRFIHCSWRHPIANVKNIVGNVCRILAAVLSVVLLGSYTVGLSTPDSWSYSWATDMGYRPELWNSLMDAQNNGPATTFLSLTKVKAMDKPENYSQKTMEQIAERYSAAAETINQNRGSELTDSTVILVLSESFSDPTRVPGVSFSIDPMPNIRTIKNFTTSGLMLSPGYGGGTANIEYQALTGMNLANFNDSLIVPYQQLVPNQSDPYSFNQIWTQKYGESATTAVHPFQQSMYLRNIDYKKFKFSYLYTCDSEEPLTHTGTIDRSPYVSDSEAYQNVLDLINEQKDSDKSQFLQLVTMQNHTPYGDYYDNNEFVEADTSENISDSERNDINTYAKGVNYTDQETADFLNQLNQIDKPITVIFYGDHLPGIYSTANKDANNKVTLHETDYFIWSNNASASHDTKLDQSETAYTSSNYFMAMAAEHMNAKVSPFLAMLTELHQEVPAMSRVITSSGGIGQGHATYLDRDGNTIDTKHLSKKVKQLLADYKLVQYDQTSGKNYLKDLKFTQVP</sequence>
<dbReference type="PANTHER" id="PTHR47371">
    <property type="entry name" value="LIPOTEICHOIC ACID SYNTHASE"/>
    <property type="match status" value="1"/>
</dbReference>
<dbReference type="GO" id="GO:0016740">
    <property type="term" value="F:transferase activity"/>
    <property type="evidence" value="ECO:0007669"/>
    <property type="project" value="UniProtKB-KW"/>
</dbReference>
<evidence type="ECO:0000256" key="2">
    <source>
        <dbReference type="ARBA" id="ARBA00004936"/>
    </source>
</evidence>
<evidence type="ECO:0000256" key="6">
    <source>
        <dbReference type="ARBA" id="ARBA00023136"/>
    </source>
</evidence>
<evidence type="ECO:0000313" key="11">
    <source>
        <dbReference type="EMBL" id="VYS72588.1"/>
    </source>
</evidence>
<dbReference type="CDD" id="cd16015">
    <property type="entry name" value="LTA_synthase"/>
    <property type="match status" value="1"/>
</dbReference>
<dbReference type="Pfam" id="PF00884">
    <property type="entry name" value="Sulfatase"/>
    <property type="match status" value="1"/>
</dbReference>
<evidence type="ECO:0000259" key="9">
    <source>
        <dbReference type="Pfam" id="PF00884"/>
    </source>
</evidence>
<accession>A0A6N2QWM6</accession>
<proteinExistence type="predicted"/>
<feature type="transmembrane region" description="Helical" evidence="8">
    <location>
        <begin position="295"/>
        <end position="313"/>
    </location>
</feature>
<keyword evidence="5 8" id="KW-1133">Transmembrane helix</keyword>
<gene>
    <name evidence="11" type="ORF">BDLFYP24_00047</name>
    <name evidence="10" type="ORF">GBB04_08355</name>
</gene>
<feature type="transmembrane region" description="Helical" evidence="8">
    <location>
        <begin position="416"/>
        <end position="438"/>
    </location>
</feature>
<feature type="transmembrane region" description="Helical" evidence="8">
    <location>
        <begin position="373"/>
        <end position="395"/>
    </location>
</feature>
<reference evidence="11" key="2">
    <citation type="submission" date="2019-11" db="EMBL/GenBank/DDBJ databases">
        <authorList>
            <person name="Feng L."/>
        </authorList>
    </citation>
    <scope>NUCLEOTIDE SEQUENCE</scope>
    <source>
        <strain evidence="11">BdentiumLFYP24</strain>
    </source>
</reference>
<feature type="region of interest" description="Disordered" evidence="7">
    <location>
        <begin position="82"/>
        <end position="103"/>
    </location>
</feature>
<protein>
    <submittedName>
        <fullName evidence="10 11">Sulfatase</fullName>
    </submittedName>
</protein>
<feature type="compositionally biased region" description="Basic residues" evidence="7">
    <location>
        <begin position="89"/>
        <end position="101"/>
    </location>
</feature>
<keyword evidence="4 8" id="KW-0812">Transmembrane</keyword>
<dbReference type="PANTHER" id="PTHR47371:SF3">
    <property type="entry name" value="PHOSPHOGLYCEROL TRANSFERASE I"/>
    <property type="match status" value="1"/>
</dbReference>
<feature type="domain" description="Sulfatase N-terminal" evidence="9">
    <location>
        <begin position="522"/>
        <end position="825"/>
    </location>
</feature>
<keyword evidence="10" id="KW-0378">Hydrolase</keyword>